<protein>
    <submittedName>
        <fullName evidence="2">Uncharacterized protein</fullName>
    </submittedName>
</protein>
<reference evidence="3" key="1">
    <citation type="journal article" date="2018" name="Nat. Microbiol.">
        <title>Leveraging single-cell genomics to expand the fungal tree of life.</title>
        <authorList>
            <person name="Ahrendt S.R."/>
            <person name="Quandt C.A."/>
            <person name="Ciobanu D."/>
            <person name="Clum A."/>
            <person name="Salamov A."/>
            <person name="Andreopoulos B."/>
            <person name="Cheng J.F."/>
            <person name="Woyke T."/>
            <person name="Pelin A."/>
            <person name="Henrissat B."/>
            <person name="Reynolds N.K."/>
            <person name="Benny G.L."/>
            <person name="Smith M.E."/>
            <person name="James T.Y."/>
            <person name="Grigoriev I.V."/>
        </authorList>
    </citation>
    <scope>NUCLEOTIDE SEQUENCE [LARGE SCALE GENOMIC DNA]</scope>
</reference>
<sequence>MAAVHNYTELTLEEVQAQDEDEARARMQSEFSAMVGVPIPPQRTWRLHRHTPKNLQTGPPVDRRRREGFGLGFVLGRTQPLQGGHCDSRDGEDHRELVPGEGGFTPSIQLSSARPTLLPLQLSPLLRHGLGSPLPPKQGLRPPASPSQLASQMGPADSDRCQQPCTASAALHRRPLPSAPAPSPPIPLRERSAARVAKRPIDGFHLWGPDGPAPGHYITDFEIENLSIFEVLDSQGQPTVQLRLTAFERLDNATEQMMMYRRKRHGGVRGGYQRLGRDWQ</sequence>
<accession>A0A4P9WL00</accession>
<feature type="compositionally biased region" description="Pro residues" evidence="1">
    <location>
        <begin position="177"/>
        <end position="187"/>
    </location>
</feature>
<proteinExistence type="predicted"/>
<organism evidence="2 3">
    <name type="scientific">Blyttiomyces helicus</name>
    <dbReference type="NCBI Taxonomy" id="388810"/>
    <lineage>
        <taxon>Eukaryota</taxon>
        <taxon>Fungi</taxon>
        <taxon>Fungi incertae sedis</taxon>
        <taxon>Chytridiomycota</taxon>
        <taxon>Chytridiomycota incertae sedis</taxon>
        <taxon>Chytridiomycetes</taxon>
        <taxon>Chytridiomycetes incertae sedis</taxon>
        <taxon>Blyttiomyces</taxon>
    </lineage>
</organism>
<evidence type="ECO:0000256" key="1">
    <source>
        <dbReference type="SAM" id="MobiDB-lite"/>
    </source>
</evidence>
<name>A0A4P9WL00_9FUNG</name>
<dbReference type="EMBL" id="KZ994874">
    <property type="protein sequence ID" value="RKO91860.1"/>
    <property type="molecule type" value="Genomic_DNA"/>
</dbReference>
<dbReference type="Proteomes" id="UP000269721">
    <property type="component" value="Unassembled WGS sequence"/>
</dbReference>
<keyword evidence="3" id="KW-1185">Reference proteome</keyword>
<gene>
    <name evidence="2" type="ORF">BDK51DRAFT_45234</name>
</gene>
<evidence type="ECO:0000313" key="3">
    <source>
        <dbReference type="Proteomes" id="UP000269721"/>
    </source>
</evidence>
<dbReference type="AlphaFoldDB" id="A0A4P9WL00"/>
<evidence type="ECO:0000313" key="2">
    <source>
        <dbReference type="EMBL" id="RKO91860.1"/>
    </source>
</evidence>
<feature type="region of interest" description="Disordered" evidence="1">
    <location>
        <begin position="128"/>
        <end position="191"/>
    </location>
</feature>